<name>A7EMB7_SCLS1</name>
<dbReference type="RefSeq" id="XP_001592225.1">
    <property type="nucleotide sequence ID" value="XM_001592175.1"/>
</dbReference>
<feature type="region of interest" description="Disordered" evidence="1">
    <location>
        <begin position="26"/>
        <end position="64"/>
    </location>
</feature>
<organism evidence="2 3">
    <name type="scientific">Sclerotinia sclerotiorum (strain ATCC 18683 / 1980 / Ss-1)</name>
    <name type="common">White mold</name>
    <name type="synonym">Whetzelinia sclerotiorum</name>
    <dbReference type="NCBI Taxonomy" id="665079"/>
    <lineage>
        <taxon>Eukaryota</taxon>
        <taxon>Fungi</taxon>
        <taxon>Dikarya</taxon>
        <taxon>Ascomycota</taxon>
        <taxon>Pezizomycotina</taxon>
        <taxon>Leotiomycetes</taxon>
        <taxon>Helotiales</taxon>
        <taxon>Sclerotiniaceae</taxon>
        <taxon>Sclerotinia</taxon>
    </lineage>
</organism>
<proteinExistence type="predicted"/>
<feature type="compositionally biased region" description="Polar residues" evidence="1">
    <location>
        <begin position="48"/>
        <end position="59"/>
    </location>
</feature>
<reference evidence="3" key="1">
    <citation type="journal article" date="2011" name="PLoS Genet.">
        <title>Genomic analysis of the necrotrophic fungal pathogens Sclerotinia sclerotiorum and Botrytis cinerea.</title>
        <authorList>
            <person name="Amselem J."/>
            <person name="Cuomo C.A."/>
            <person name="van Kan J.A."/>
            <person name="Viaud M."/>
            <person name="Benito E.P."/>
            <person name="Couloux A."/>
            <person name="Coutinho P.M."/>
            <person name="de Vries R.P."/>
            <person name="Dyer P.S."/>
            <person name="Fillinger S."/>
            <person name="Fournier E."/>
            <person name="Gout L."/>
            <person name="Hahn M."/>
            <person name="Kohn L."/>
            <person name="Lapalu N."/>
            <person name="Plummer K.M."/>
            <person name="Pradier J.M."/>
            <person name="Quevillon E."/>
            <person name="Sharon A."/>
            <person name="Simon A."/>
            <person name="ten Have A."/>
            <person name="Tudzynski B."/>
            <person name="Tudzynski P."/>
            <person name="Wincker P."/>
            <person name="Andrew M."/>
            <person name="Anthouard V."/>
            <person name="Beever R.E."/>
            <person name="Beffa R."/>
            <person name="Benoit I."/>
            <person name="Bouzid O."/>
            <person name="Brault B."/>
            <person name="Chen Z."/>
            <person name="Choquer M."/>
            <person name="Collemare J."/>
            <person name="Cotton P."/>
            <person name="Danchin E.G."/>
            <person name="Da Silva C."/>
            <person name="Gautier A."/>
            <person name="Giraud C."/>
            <person name="Giraud T."/>
            <person name="Gonzalez C."/>
            <person name="Grossetete S."/>
            <person name="Guldener U."/>
            <person name="Henrissat B."/>
            <person name="Howlett B.J."/>
            <person name="Kodira C."/>
            <person name="Kretschmer M."/>
            <person name="Lappartient A."/>
            <person name="Leroch M."/>
            <person name="Levis C."/>
            <person name="Mauceli E."/>
            <person name="Neuveglise C."/>
            <person name="Oeser B."/>
            <person name="Pearson M."/>
            <person name="Poulain J."/>
            <person name="Poussereau N."/>
            <person name="Quesneville H."/>
            <person name="Rascle C."/>
            <person name="Schumacher J."/>
            <person name="Segurens B."/>
            <person name="Sexton A."/>
            <person name="Silva E."/>
            <person name="Sirven C."/>
            <person name="Soanes D.M."/>
            <person name="Talbot N.J."/>
            <person name="Templeton M."/>
            <person name="Yandava C."/>
            <person name="Yarden O."/>
            <person name="Zeng Q."/>
            <person name="Rollins J.A."/>
            <person name="Lebrun M.H."/>
            <person name="Dickman M."/>
        </authorList>
    </citation>
    <scope>NUCLEOTIDE SEQUENCE [LARGE SCALE GENOMIC DNA]</scope>
    <source>
        <strain evidence="3">ATCC 18683 / 1980 / Ss-1</strain>
    </source>
</reference>
<protein>
    <submittedName>
        <fullName evidence="2">Uncharacterized protein</fullName>
    </submittedName>
</protein>
<accession>A7EMB7</accession>
<dbReference type="KEGG" id="ssl:SS1G_06465"/>
<dbReference type="EMBL" id="CH476628">
    <property type="protein sequence ID" value="EDO03983.1"/>
    <property type="molecule type" value="Genomic_DNA"/>
</dbReference>
<evidence type="ECO:0000256" key="1">
    <source>
        <dbReference type="SAM" id="MobiDB-lite"/>
    </source>
</evidence>
<dbReference type="GeneID" id="5488546"/>
<dbReference type="Proteomes" id="UP000001312">
    <property type="component" value="Unassembled WGS sequence"/>
</dbReference>
<gene>
    <name evidence="2" type="ORF">SS1G_06465</name>
</gene>
<dbReference type="InParanoid" id="A7EMB7"/>
<sequence>MTSFEPIYYTYVPTAPRSRRAITQKHSFPIEEQHIVPDRRLIDDTQRSNDGNDSGSELQENNDIENVVDNNYNIDLLISYNIS</sequence>
<evidence type="ECO:0000313" key="3">
    <source>
        <dbReference type="Proteomes" id="UP000001312"/>
    </source>
</evidence>
<feature type="compositionally biased region" description="Basic and acidic residues" evidence="1">
    <location>
        <begin position="28"/>
        <end position="47"/>
    </location>
</feature>
<dbReference type="AlphaFoldDB" id="A7EMB7"/>
<keyword evidence="3" id="KW-1185">Reference proteome</keyword>
<evidence type="ECO:0000313" key="2">
    <source>
        <dbReference type="EMBL" id="EDO03983.1"/>
    </source>
</evidence>